<evidence type="ECO:0000313" key="2">
    <source>
        <dbReference type="Proteomes" id="UP000826212"/>
    </source>
</evidence>
<name>A0AC61NJI5_9BACT</name>
<gene>
    <name evidence="1" type="ORF">K4L44_08760</name>
</gene>
<protein>
    <submittedName>
        <fullName evidence="1">SAM-dependent methyltransferase</fullName>
    </submittedName>
</protein>
<dbReference type="Proteomes" id="UP000826212">
    <property type="component" value="Chromosome"/>
</dbReference>
<keyword evidence="2" id="KW-1185">Reference proteome</keyword>
<organism evidence="1 2">
    <name type="scientific">Halosquirtibacter laminarini</name>
    <dbReference type="NCBI Taxonomy" id="3374600"/>
    <lineage>
        <taxon>Bacteria</taxon>
        <taxon>Pseudomonadati</taxon>
        <taxon>Bacteroidota</taxon>
        <taxon>Bacteroidia</taxon>
        <taxon>Marinilabiliales</taxon>
        <taxon>Prolixibacteraceae</taxon>
        <taxon>Halosquirtibacter</taxon>
    </lineage>
</organism>
<reference evidence="1" key="1">
    <citation type="submission" date="2021-08" db="EMBL/GenBank/DDBJ databases">
        <title>Novel anaerobic bacterium isolated from sea squirt in East Sea, Republic of Korea.</title>
        <authorList>
            <person name="Nguyen T.H."/>
            <person name="Li Z."/>
            <person name="Lee Y.-J."/>
            <person name="Ko J."/>
            <person name="Kim S.-G."/>
        </authorList>
    </citation>
    <scope>NUCLEOTIDE SEQUENCE</scope>
    <source>
        <strain evidence="1">KCTC 25031</strain>
    </source>
</reference>
<accession>A0AC61NJI5</accession>
<keyword evidence="1" id="KW-0489">Methyltransferase</keyword>
<evidence type="ECO:0000313" key="1">
    <source>
        <dbReference type="EMBL" id="QZE15906.1"/>
    </source>
</evidence>
<dbReference type="EMBL" id="CP081303">
    <property type="protein sequence ID" value="QZE15906.1"/>
    <property type="molecule type" value="Genomic_DNA"/>
</dbReference>
<keyword evidence="1" id="KW-0808">Transferase</keyword>
<sequence>MATLYMIPNTLGITPVGGVIPLEVQEIIKRVKVFIVEDVRTTRRFLKRVDKAIDIDTLTFYVLNKRTKTKEIEEMIKPLAKGEDVGVISEAGCPGVADPGASVVQLAHKKGYRVEPLVGPSSILLAMMASGMNGQSFAFNGYLPMKKPDRVKRIEQLERRSFQEHQSQVFIETPFRNDTMFEDMLSTCAPQTQICVACDITLESEFIKTASVESWRKNKPSLHKRPTIFIIHKF</sequence>
<proteinExistence type="predicted"/>